<organism evidence="3 4">
    <name type="scientific">Dendrobium chrysotoxum</name>
    <name type="common">Orchid</name>
    <dbReference type="NCBI Taxonomy" id="161865"/>
    <lineage>
        <taxon>Eukaryota</taxon>
        <taxon>Viridiplantae</taxon>
        <taxon>Streptophyta</taxon>
        <taxon>Embryophyta</taxon>
        <taxon>Tracheophyta</taxon>
        <taxon>Spermatophyta</taxon>
        <taxon>Magnoliopsida</taxon>
        <taxon>Liliopsida</taxon>
        <taxon>Asparagales</taxon>
        <taxon>Orchidaceae</taxon>
        <taxon>Epidendroideae</taxon>
        <taxon>Malaxideae</taxon>
        <taxon>Dendrobiinae</taxon>
        <taxon>Dendrobium</taxon>
    </lineage>
</organism>
<evidence type="ECO:0008006" key="5">
    <source>
        <dbReference type="Google" id="ProtNLM"/>
    </source>
</evidence>
<dbReference type="Gene3D" id="1.25.40.10">
    <property type="entry name" value="Tetratricopeptide repeat domain"/>
    <property type="match status" value="2"/>
</dbReference>
<name>A0AAV7H5K6_DENCH</name>
<gene>
    <name evidence="3" type="ORF">IEQ34_010375</name>
</gene>
<evidence type="ECO:0000256" key="1">
    <source>
        <dbReference type="ARBA" id="ARBA00022737"/>
    </source>
</evidence>
<comment type="caution">
    <text evidence="3">The sequence shown here is derived from an EMBL/GenBank/DDBJ whole genome shotgun (WGS) entry which is preliminary data.</text>
</comment>
<keyword evidence="1" id="KW-0677">Repeat</keyword>
<dbReference type="NCBIfam" id="TIGR00756">
    <property type="entry name" value="PPR"/>
    <property type="match status" value="3"/>
</dbReference>
<evidence type="ECO:0000313" key="3">
    <source>
        <dbReference type="EMBL" id="KAH0462800.1"/>
    </source>
</evidence>
<dbReference type="InterPro" id="IPR002885">
    <property type="entry name" value="PPR_rpt"/>
</dbReference>
<dbReference type="GO" id="GO:0099402">
    <property type="term" value="P:plant organ development"/>
    <property type="evidence" value="ECO:0007669"/>
    <property type="project" value="UniProtKB-ARBA"/>
</dbReference>
<sequence length="285" mass="32118">MGKWLRQGNDNLSKKLSFAYGLGFYTPRHFHLIHGFELLIDSYVKKGMTGYARSIFHALRRRSPVCSTALIVGYMSQNSSKDAEEAFRCLVEKDEVVYNAMIEGYSKIVETVSRSLEVYKVNEIWRLQADDFHCCESCIYCHVKAGSVLIDMYGKCGGMEDARKIFDNMQEKNVFSWTSMIDGYGKNGISEEALKLFDKMRTCCNVKPNHTTFLSVLSACGHAGLVSGGEEIFKSMKKEHGLKPRMEHYTCMVDLLGYCCNEALQLVRGQGTYLALSNTFAAAGR</sequence>
<dbReference type="Pfam" id="PF13041">
    <property type="entry name" value="PPR_2"/>
    <property type="match status" value="1"/>
</dbReference>
<dbReference type="Pfam" id="PF01535">
    <property type="entry name" value="PPR"/>
    <property type="match status" value="1"/>
</dbReference>
<dbReference type="Proteomes" id="UP000775213">
    <property type="component" value="Unassembled WGS sequence"/>
</dbReference>
<evidence type="ECO:0000256" key="2">
    <source>
        <dbReference type="PROSITE-ProRule" id="PRU00708"/>
    </source>
</evidence>
<dbReference type="PROSITE" id="PS51375">
    <property type="entry name" value="PPR"/>
    <property type="match status" value="1"/>
</dbReference>
<dbReference type="PANTHER" id="PTHR47926">
    <property type="entry name" value="PENTATRICOPEPTIDE REPEAT-CONTAINING PROTEIN"/>
    <property type="match status" value="1"/>
</dbReference>
<dbReference type="FunFam" id="1.25.40.10:FF:000158">
    <property type="entry name" value="pentatricopeptide repeat-containing protein At2g33680"/>
    <property type="match status" value="1"/>
</dbReference>
<dbReference type="InterPro" id="IPR011990">
    <property type="entry name" value="TPR-like_helical_dom_sf"/>
</dbReference>
<dbReference type="PANTHER" id="PTHR47926:SF535">
    <property type="entry name" value="PENTACOTRIPEPTIDE-REPEAT REGION OF PRORP DOMAIN-CONTAINING PROTEIN"/>
    <property type="match status" value="1"/>
</dbReference>
<proteinExistence type="predicted"/>
<reference evidence="3 4" key="1">
    <citation type="journal article" date="2021" name="Hortic Res">
        <title>Chromosome-scale assembly of the Dendrobium chrysotoxum genome enhances the understanding of orchid evolution.</title>
        <authorList>
            <person name="Zhang Y."/>
            <person name="Zhang G.Q."/>
            <person name="Zhang D."/>
            <person name="Liu X.D."/>
            <person name="Xu X.Y."/>
            <person name="Sun W.H."/>
            <person name="Yu X."/>
            <person name="Zhu X."/>
            <person name="Wang Z.W."/>
            <person name="Zhao X."/>
            <person name="Zhong W.Y."/>
            <person name="Chen H."/>
            <person name="Yin W.L."/>
            <person name="Huang T."/>
            <person name="Niu S.C."/>
            <person name="Liu Z.J."/>
        </authorList>
    </citation>
    <scope>NUCLEOTIDE SEQUENCE [LARGE SCALE GENOMIC DNA]</scope>
    <source>
        <strain evidence="3">Lindl</strain>
    </source>
</reference>
<accession>A0AAV7H5K6</accession>
<dbReference type="AlphaFoldDB" id="A0AAV7H5K6"/>
<dbReference type="GO" id="GO:0003723">
    <property type="term" value="F:RNA binding"/>
    <property type="evidence" value="ECO:0007669"/>
    <property type="project" value="InterPro"/>
</dbReference>
<feature type="repeat" description="PPR" evidence="2">
    <location>
        <begin position="173"/>
        <end position="203"/>
    </location>
</feature>
<dbReference type="InterPro" id="IPR046960">
    <property type="entry name" value="PPR_At4g14850-like_plant"/>
</dbReference>
<evidence type="ECO:0000313" key="4">
    <source>
        <dbReference type="Proteomes" id="UP000775213"/>
    </source>
</evidence>
<dbReference type="GO" id="GO:0009451">
    <property type="term" value="P:RNA modification"/>
    <property type="evidence" value="ECO:0007669"/>
    <property type="project" value="InterPro"/>
</dbReference>
<keyword evidence="4" id="KW-1185">Reference proteome</keyword>
<dbReference type="EMBL" id="JAGFBR010000009">
    <property type="protein sequence ID" value="KAH0462800.1"/>
    <property type="molecule type" value="Genomic_DNA"/>
</dbReference>
<protein>
    <recommendedName>
        <fullName evidence="5">Pentatricopeptide repeat-containing protein</fullName>
    </recommendedName>
</protein>